<dbReference type="Proteomes" id="UP000295334">
    <property type="component" value="Unassembled WGS sequence"/>
</dbReference>
<dbReference type="RefSeq" id="WP_131446441.1">
    <property type="nucleotide sequence ID" value="NZ_SJZI01000002.1"/>
</dbReference>
<evidence type="ECO:0000313" key="1">
    <source>
        <dbReference type="EMBL" id="TCJ19274.1"/>
    </source>
</evidence>
<evidence type="ECO:0000313" key="2">
    <source>
        <dbReference type="Proteomes" id="UP000295334"/>
    </source>
</evidence>
<keyword evidence="2" id="KW-1185">Reference proteome</keyword>
<dbReference type="Gene3D" id="3.30.160.150">
    <property type="entry name" value="Lipoprotein like domain"/>
    <property type="match status" value="1"/>
</dbReference>
<dbReference type="Pfam" id="PF04390">
    <property type="entry name" value="LptE"/>
    <property type="match status" value="1"/>
</dbReference>
<organism evidence="1 2">
    <name type="scientific">Flaviaesturariibacter flavus</name>
    <dbReference type="NCBI Taxonomy" id="2502780"/>
    <lineage>
        <taxon>Bacteria</taxon>
        <taxon>Pseudomonadati</taxon>
        <taxon>Bacteroidota</taxon>
        <taxon>Chitinophagia</taxon>
        <taxon>Chitinophagales</taxon>
        <taxon>Chitinophagaceae</taxon>
        <taxon>Flaviaestuariibacter</taxon>
    </lineage>
</organism>
<accession>A0A4R1BNX7</accession>
<name>A0A4R1BNX7_9BACT</name>
<gene>
    <name evidence="1" type="ORF">EPD60_02320</name>
</gene>
<evidence type="ECO:0008006" key="3">
    <source>
        <dbReference type="Google" id="ProtNLM"/>
    </source>
</evidence>
<comment type="caution">
    <text evidence="1">The sequence shown here is derived from an EMBL/GenBank/DDBJ whole genome shotgun (WGS) entry which is preliminary data.</text>
</comment>
<reference evidence="1 2" key="1">
    <citation type="submission" date="2019-03" db="EMBL/GenBank/DDBJ databases">
        <authorList>
            <person name="Kim M.K.M."/>
        </authorList>
    </citation>
    <scope>NUCLEOTIDE SEQUENCE [LARGE SCALE GENOMIC DNA]</scope>
    <source>
        <strain evidence="1 2">17J68-12</strain>
    </source>
</reference>
<dbReference type="GO" id="GO:0019867">
    <property type="term" value="C:outer membrane"/>
    <property type="evidence" value="ECO:0007669"/>
    <property type="project" value="InterPro"/>
</dbReference>
<dbReference type="OrthoDB" id="9790776at2"/>
<proteinExistence type="predicted"/>
<protein>
    <recommendedName>
        <fullName evidence="3">LptE family protein</fullName>
    </recommendedName>
</protein>
<dbReference type="EMBL" id="SJZI01000002">
    <property type="protein sequence ID" value="TCJ19274.1"/>
    <property type="molecule type" value="Genomic_DNA"/>
</dbReference>
<dbReference type="AlphaFoldDB" id="A0A4R1BNX7"/>
<dbReference type="GO" id="GO:0043165">
    <property type="term" value="P:Gram-negative-bacterium-type cell outer membrane assembly"/>
    <property type="evidence" value="ECO:0007669"/>
    <property type="project" value="InterPro"/>
</dbReference>
<sequence>MRNYKKIGFLIAIVALIAGTTFLSSCGVYSFRDVSIPDTVKSVQIAPIVNRAPYVNTQLAGNLTDRLRRKIQNQTRLRVSNDPGADLVVNATITDYSLSTSGVSSTGASLNRLTVTVQVSVTKGRDPAAPPQEYTLSRPFDFQATKSLQDAERELFEEIVRGLTDDIFNRLFSNW</sequence>
<dbReference type="PROSITE" id="PS51257">
    <property type="entry name" value="PROKAR_LIPOPROTEIN"/>
    <property type="match status" value="1"/>
</dbReference>
<dbReference type="InterPro" id="IPR007485">
    <property type="entry name" value="LPS_assembly_LptE"/>
</dbReference>